<evidence type="ECO:0000256" key="1">
    <source>
        <dbReference type="SAM" id="MobiDB-lite"/>
    </source>
</evidence>
<proteinExistence type="predicted"/>
<dbReference type="KEGG" id="trg:TRUGW13939_02441"/>
<evidence type="ECO:0000313" key="3">
    <source>
        <dbReference type="EMBL" id="QKX55349.1"/>
    </source>
</evidence>
<dbReference type="Proteomes" id="UP000509510">
    <property type="component" value="Chromosome I"/>
</dbReference>
<keyword evidence="4" id="KW-1185">Reference proteome</keyword>
<evidence type="ECO:0008006" key="5">
    <source>
        <dbReference type="Google" id="ProtNLM"/>
    </source>
</evidence>
<keyword evidence="2" id="KW-0732">Signal</keyword>
<accession>A0A7H8QND1</accession>
<dbReference type="GeneID" id="55989950"/>
<protein>
    <recommendedName>
        <fullName evidence="5">Sexual development protein</fullName>
    </recommendedName>
</protein>
<name>A0A7H8QND1_TALRU</name>
<dbReference type="RefSeq" id="XP_035341528.1">
    <property type="nucleotide sequence ID" value="XM_035485635.1"/>
</dbReference>
<gene>
    <name evidence="3" type="ORF">TRUGW13939_02441</name>
</gene>
<dbReference type="OrthoDB" id="5293813at2759"/>
<feature type="signal peptide" evidence="2">
    <location>
        <begin position="1"/>
        <end position="19"/>
    </location>
</feature>
<feature type="compositionally biased region" description="Polar residues" evidence="1">
    <location>
        <begin position="59"/>
        <end position="69"/>
    </location>
</feature>
<evidence type="ECO:0000256" key="2">
    <source>
        <dbReference type="SAM" id="SignalP"/>
    </source>
</evidence>
<feature type="region of interest" description="Disordered" evidence="1">
    <location>
        <begin position="42"/>
        <end position="69"/>
    </location>
</feature>
<dbReference type="EMBL" id="CP055898">
    <property type="protein sequence ID" value="QKX55349.1"/>
    <property type="molecule type" value="Genomic_DNA"/>
</dbReference>
<reference evidence="4" key="1">
    <citation type="submission" date="2020-06" db="EMBL/GenBank/DDBJ databases">
        <title>A chromosome-scale genome assembly of Talaromyces rugulosus W13939.</title>
        <authorList>
            <person name="Wang B."/>
            <person name="Guo L."/>
            <person name="Ye K."/>
            <person name="Wang L."/>
        </authorList>
    </citation>
    <scope>NUCLEOTIDE SEQUENCE [LARGE SCALE GENOMIC DNA]</scope>
    <source>
        <strain evidence="4">W13939</strain>
    </source>
</reference>
<sequence length="370" mass="40085">MRRDITKAVILCLAASSAASPLGRRSFNNNVVDEFENIDDFPNPSPQQLLGTEQRAHGTLSNSTPPASVNPDTITSLQVIAAQEQFEAAFFQQLLTNVTNDATGFCIDDAESKEFTIRALTAIVAQEELHALDAITALKHFGEVPIEPCLYNFPVSTLQEAITLAQTFTSVVLGTLQNIVVNMGKNGDAGLTQDISSVIGQEGEQQGWFRIFNEKIPSELPFLTNSVRDFAFNALNQDFIVPGSCSNVDQIASLKKLHVMQPLNVVKTFDPSEEDDETVQLSFELPGGSDAKDFVVAYINQQNTPFTLPYTEVKYEGGDLLVQAPFPFKEHLLNGLTILVIVPSSATGNLVSNQDVANVALAGPGLVIVN</sequence>
<organism evidence="3 4">
    <name type="scientific">Talaromyces rugulosus</name>
    <name type="common">Penicillium rugulosum</name>
    <dbReference type="NCBI Taxonomy" id="121627"/>
    <lineage>
        <taxon>Eukaryota</taxon>
        <taxon>Fungi</taxon>
        <taxon>Dikarya</taxon>
        <taxon>Ascomycota</taxon>
        <taxon>Pezizomycotina</taxon>
        <taxon>Eurotiomycetes</taxon>
        <taxon>Eurotiomycetidae</taxon>
        <taxon>Eurotiales</taxon>
        <taxon>Trichocomaceae</taxon>
        <taxon>Talaromyces</taxon>
        <taxon>Talaromyces sect. Islandici</taxon>
    </lineage>
</organism>
<evidence type="ECO:0000313" key="4">
    <source>
        <dbReference type="Proteomes" id="UP000509510"/>
    </source>
</evidence>
<dbReference type="AlphaFoldDB" id="A0A7H8QND1"/>
<dbReference type="Pfam" id="PF13668">
    <property type="entry name" value="Ferritin_2"/>
    <property type="match status" value="1"/>
</dbReference>
<feature type="chain" id="PRO_5029015350" description="Sexual development protein" evidence="2">
    <location>
        <begin position="20"/>
        <end position="370"/>
    </location>
</feature>